<dbReference type="SUPFAM" id="SSF81901">
    <property type="entry name" value="HCP-like"/>
    <property type="match status" value="2"/>
</dbReference>
<dbReference type="InterPro" id="IPR006597">
    <property type="entry name" value="Sel1-like"/>
</dbReference>
<evidence type="ECO:0000313" key="1">
    <source>
        <dbReference type="EMBL" id="GHB31331.1"/>
    </source>
</evidence>
<evidence type="ECO:0008006" key="3">
    <source>
        <dbReference type="Google" id="ProtNLM"/>
    </source>
</evidence>
<organism evidence="1 2">
    <name type="scientific">Salinicola rhizosphaerae</name>
    <dbReference type="NCBI Taxonomy" id="1443141"/>
    <lineage>
        <taxon>Bacteria</taxon>
        <taxon>Pseudomonadati</taxon>
        <taxon>Pseudomonadota</taxon>
        <taxon>Gammaproteobacteria</taxon>
        <taxon>Oceanospirillales</taxon>
        <taxon>Halomonadaceae</taxon>
        <taxon>Salinicola</taxon>
    </lineage>
</organism>
<dbReference type="Proteomes" id="UP000646745">
    <property type="component" value="Unassembled WGS sequence"/>
</dbReference>
<dbReference type="EMBL" id="BMZI01000007">
    <property type="protein sequence ID" value="GHB31331.1"/>
    <property type="molecule type" value="Genomic_DNA"/>
</dbReference>
<sequence>MKFIIVLLFFLFPLDANARILFQDPTGKALNEAYEGFSESSLKSLKGADLGAKEYLLGLLYLNGDKEFDVEKSCKKSVSLLSKAWDSGVVDAGYSLATLYYKGACVEKDIKKARALAEKTAEEGYLLSQRMVGRAYWGREWGDLFPKNMDKAIYWLGRAGGSGDSQSAGNLSYIYRGGHGVPKNEKKSFCWISKAAFSKFEKDDFGVSFSLFAKYFENGIGTDVDLVKAYKYYDLGGSAGVEGKQRVAKKMTQEQIDEAIRQSQEWQKEHNVQVGGGFIRRAN</sequence>
<dbReference type="PANTHER" id="PTHR43628:SF1">
    <property type="entry name" value="CHITIN SYNTHASE REGULATORY FACTOR 2-RELATED"/>
    <property type="match status" value="1"/>
</dbReference>
<name>A0ABQ3EHY0_9GAMM</name>
<dbReference type="Pfam" id="PF08238">
    <property type="entry name" value="Sel1"/>
    <property type="match status" value="5"/>
</dbReference>
<dbReference type="PANTHER" id="PTHR43628">
    <property type="entry name" value="ACTIVATOR OF C KINASE PROTEIN 1-RELATED"/>
    <property type="match status" value="1"/>
</dbReference>
<dbReference type="Gene3D" id="1.25.40.10">
    <property type="entry name" value="Tetratricopeptide repeat domain"/>
    <property type="match status" value="1"/>
</dbReference>
<accession>A0ABQ3EHY0</accession>
<reference evidence="2" key="1">
    <citation type="journal article" date="2019" name="Int. J. Syst. Evol. Microbiol.">
        <title>The Global Catalogue of Microorganisms (GCM) 10K type strain sequencing project: providing services to taxonomists for standard genome sequencing and annotation.</title>
        <authorList>
            <consortium name="The Broad Institute Genomics Platform"/>
            <consortium name="The Broad Institute Genome Sequencing Center for Infectious Disease"/>
            <person name="Wu L."/>
            <person name="Ma J."/>
        </authorList>
    </citation>
    <scope>NUCLEOTIDE SEQUENCE [LARGE SCALE GENOMIC DNA]</scope>
    <source>
        <strain evidence="2">KCTC 32998</strain>
    </source>
</reference>
<dbReference type="InterPro" id="IPR011990">
    <property type="entry name" value="TPR-like_helical_dom_sf"/>
</dbReference>
<dbReference type="SMART" id="SM00671">
    <property type="entry name" value="SEL1"/>
    <property type="match status" value="5"/>
</dbReference>
<protein>
    <recommendedName>
        <fullName evidence="3">Sel1 repeat family protein</fullName>
    </recommendedName>
</protein>
<evidence type="ECO:0000313" key="2">
    <source>
        <dbReference type="Proteomes" id="UP000646745"/>
    </source>
</evidence>
<comment type="caution">
    <text evidence="1">The sequence shown here is derived from an EMBL/GenBank/DDBJ whole genome shotgun (WGS) entry which is preliminary data.</text>
</comment>
<proteinExistence type="predicted"/>
<keyword evidence="2" id="KW-1185">Reference proteome</keyword>
<gene>
    <name evidence="1" type="ORF">GCM10009038_32790</name>
</gene>
<dbReference type="InterPro" id="IPR052945">
    <property type="entry name" value="Mitotic_Regulator"/>
</dbReference>
<dbReference type="RefSeq" id="WP_189445798.1">
    <property type="nucleotide sequence ID" value="NZ_BMZI01000007.1"/>
</dbReference>